<dbReference type="PANTHER" id="PTHR45631:SF6">
    <property type="entry name" value="OS09G0352000 PROTEIN"/>
    <property type="match status" value="1"/>
</dbReference>
<dbReference type="SMART" id="SM00220">
    <property type="entry name" value="S_TKc"/>
    <property type="match status" value="1"/>
</dbReference>
<organism evidence="8 9">
    <name type="scientific">Oryza sativa subsp. indica</name>
    <name type="common">Rice</name>
    <dbReference type="NCBI Taxonomy" id="39946"/>
    <lineage>
        <taxon>Eukaryota</taxon>
        <taxon>Viridiplantae</taxon>
        <taxon>Streptophyta</taxon>
        <taxon>Embryophyta</taxon>
        <taxon>Tracheophyta</taxon>
        <taxon>Spermatophyta</taxon>
        <taxon>Magnoliopsida</taxon>
        <taxon>Liliopsida</taxon>
        <taxon>Poales</taxon>
        <taxon>Poaceae</taxon>
        <taxon>BOP clade</taxon>
        <taxon>Oryzoideae</taxon>
        <taxon>Oryzeae</taxon>
        <taxon>Oryzinae</taxon>
        <taxon>Oryza</taxon>
        <taxon>Oryza sativa</taxon>
    </lineage>
</organism>
<dbReference type="Proteomes" id="UP000007015">
    <property type="component" value="Chromosome 9"/>
</dbReference>
<dbReference type="GO" id="GO:0016020">
    <property type="term" value="C:membrane"/>
    <property type="evidence" value="ECO:0007669"/>
    <property type="project" value="UniProtKB-SubCell"/>
</dbReference>
<dbReference type="PANTHER" id="PTHR45631">
    <property type="entry name" value="OS07G0107800 PROTEIN-RELATED"/>
    <property type="match status" value="1"/>
</dbReference>
<dbReference type="InterPro" id="IPR000719">
    <property type="entry name" value="Prot_kinase_dom"/>
</dbReference>
<keyword evidence="5" id="KW-0675">Receptor</keyword>
<dbReference type="EMBL" id="CM000134">
    <property type="protein sequence ID" value="EEC84414.1"/>
    <property type="molecule type" value="Genomic_DNA"/>
</dbReference>
<dbReference type="STRING" id="39946.B8BEQ5"/>
<gene>
    <name evidence="8" type="ORF">OsI_31002</name>
</gene>
<dbReference type="GO" id="GO:0005524">
    <property type="term" value="F:ATP binding"/>
    <property type="evidence" value="ECO:0007669"/>
    <property type="project" value="InterPro"/>
</dbReference>
<dbReference type="InterPro" id="IPR011009">
    <property type="entry name" value="Kinase-like_dom_sf"/>
</dbReference>
<comment type="subcellular location">
    <subcellularLocation>
        <location evidence="1">Membrane</location>
        <topology evidence="1">Single-pass membrane protein</topology>
    </subcellularLocation>
</comment>
<keyword evidence="3" id="KW-0597">Phosphoprotein</keyword>
<dbReference type="HOGENOM" id="CLU_000288_21_4_1"/>
<dbReference type="GO" id="GO:0004674">
    <property type="term" value="F:protein serine/threonine kinase activity"/>
    <property type="evidence" value="ECO:0007669"/>
    <property type="project" value="UniProtKB-KW"/>
</dbReference>
<keyword evidence="2" id="KW-0723">Serine/threonine-protein kinase</keyword>
<dbReference type="OMA" id="HYGCLED"/>
<evidence type="ECO:0000256" key="1">
    <source>
        <dbReference type="ARBA" id="ARBA00004167"/>
    </source>
</evidence>
<evidence type="ECO:0000256" key="3">
    <source>
        <dbReference type="ARBA" id="ARBA00022553"/>
    </source>
</evidence>
<evidence type="ECO:0000256" key="4">
    <source>
        <dbReference type="ARBA" id="ARBA00022777"/>
    </source>
</evidence>
<reference evidence="8 9" key="1">
    <citation type="journal article" date="2005" name="PLoS Biol.">
        <title>The genomes of Oryza sativa: a history of duplications.</title>
        <authorList>
            <person name="Yu J."/>
            <person name="Wang J."/>
            <person name="Lin W."/>
            <person name="Li S."/>
            <person name="Li H."/>
            <person name="Zhou J."/>
            <person name="Ni P."/>
            <person name="Dong W."/>
            <person name="Hu S."/>
            <person name="Zeng C."/>
            <person name="Zhang J."/>
            <person name="Zhang Y."/>
            <person name="Li R."/>
            <person name="Xu Z."/>
            <person name="Li S."/>
            <person name="Li X."/>
            <person name="Zheng H."/>
            <person name="Cong L."/>
            <person name="Lin L."/>
            <person name="Yin J."/>
            <person name="Geng J."/>
            <person name="Li G."/>
            <person name="Shi J."/>
            <person name="Liu J."/>
            <person name="Lv H."/>
            <person name="Li J."/>
            <person name="Wang J."/>
            <person name="Deng Y."/>
            <person name="Ran L."/>
            <person name="Shi X."/>
            <person name="Wang X."/>
            <person name="Wu Q."/>
            <person name="Li C."/>
            <person name="Ren X."/>
            <person name="Wang J."/>
            <person name="Wang X."/>
            <person name="Li D."/>
            <person name="Liu D."/>
            <person name="Zhang X."/>
            <person name="Ji Z."/>
            <person name="Zhao W."/>
            <person name="Sun Y."/>
            <person name="Zhang Z."/>
            <person name="Bao J."/>
            <person name="Han Y."/>
            <person name="Dong L."/>
            <person name="Ji J."/>
            <person name="Chen P."/>
            <person name="Wu S."/>
            <person name="Liu J."/>
            <person name="Xiao Y."/>
            <person name="Bu D."/>
            <person name="Tan J."/>
            <person name="Yang L."/>
            <person name="Ye C."/>
            <person name="Zhang J."/>
            <person name="Xu J."/>
            <person name="Zhou Y."/>
            <person name="Yu Y."/>
            <person name="Zhang B."/>
            <person name="Zhuang S."/>
            <person name="Wei H."/>
            <person name="Liu B."/>
            <person name="Lei M."/>
            <person name="Yu H."/>
            <person name="Li Y."/>
            <person name="Xu H."/>
            <person name="Wei S."/>
            <person name="He X."/>
            <person name="Fang L."/>
            <person name="Zhang Z."/>
            <person name="Zhang Y."/>
            <person name="Huang X."/>
            <person name="Su Z."/>
            <person name="Tong W."/>
            <person name="Li J."/>
            <person name="Tong Z."/>
            <person name="Li S."/>
            <person name="Ye J."/>
            <person name="Wang L."/>
            <person name="Fang L."/>
            <person name="Lei T."/>
            <person name="Chen C."/>
            <person name="Chen H."/>
            <person name="Xu Z."/>
            <person name="Li H."/>
            <person name="Huang H."/>
            <person name="Zhang F."/>
            <person name="Xu H."/>
            <person name="Li N."/>
            <person name="Zhao C."/>
            <person name="Li S."/>
            <person name="Dong L."/>
            <person name="Huang Y."/>
            <person name="Li L."/>
            <person name="Xi Y."/>
            <person name="Qi Q."/>
            <person name="Li W."/>
            <person name="Zhang B."/>
            <person name="Hu W."/>
            <person name="Zhang Y."/>
            <person name="Tian X."/>
            <person name="Jiao Y."/>
            <person name="Liang X."/>
            <person name="Jin J."/>
            <person name="Gao L."/>
            <person name="Zheng W."/>
            <person name="Hao B."/>
            <person name="Liu S."/>
            <person name="Wang W."/>
            <person name="Yuan L."/>
            <person name="Cao M."/>
            <person name="McDermott J."/>
            <person name="Samudrala R."/>
            <person name="Wang J."/>
            <person name="Wong G.K."/>
            <person name="Yang H."/>
        </authorList>
    </citation>
    <scope>NUCLEOTIDE SEQUENCE [LARGE SCALE GENOMIC DNA]</scope>
    <source>
        <strain evidence="9">cv. 93-11</strain>
    </source>
</reference>
<accession>B8BEQ5</accession>
<dbReference type="FunFam" id="3.30.200.20:FF:000394">
    <property type="entry name" value="Leucine-rich repeat receptor-like protein kinase"/>
    <property type="match status" value="1"/>
</dbReference>
<evidence type="ECO:0000256" key="6">
    <source>
        <dbReference type="SAM" id="MobiDB-lite"/>
    </source>
</evidence>
<dbReference type="FunFam" id="1.10.510.10:FF:000146">
    <property type="entry name" value="LRR receptor-like serine/threonine-protein kinase IOS1"/>
    <property type="match status" value="1"/>
</dbReference>
<sequence length="356" mass="39171">MYLLQPIISIDDPTREPEHESASANINNHGDVLQKVESRQFTYKELEKLTNYFEQFIGQGGFGPVYYGCLEDGTEIAVKMRSDSSSHGLDEFFAEVQSLTKVHHRNLVSLVGYCWEKDHLALVYEYMARGSLSDHLRGNNAVGEGLNWRTRVRVVVEAAQGLDYLHKGCSLPIIHRDVKASNILLNQNLQAKIADFGLSKSYLSETQTHISVTPAGTTGYMDPEYFYTGRLTESSDVYSFGVVLLEIATGESPILPELGHIVHRVKNKIATGNISLVADTRLRGSYEVSSMWKVVDTALLCTTDIGTQRPTMAAVVALLKESLALEETRADSAFSGTTGTTSHSTASSANFGPLAR</sequence>
<feature type="domain" description="Protein kinase" evidence="7">
    <location>
        <begin position="51"/>
        <end position="323"/>
    </location>
</feature>
<evidence type="ECO:0000256" key="5">
    <source>
        <dbReference type="ARBA" id="ARBA00023170"/>
    </source>
</evidence>
<keyword evidence="4" id="KW-0418">Kinase</keyword>
<protein>
    <recommendedName>
        <fullName evidence="7">Protein kinase domain-containing protein</fullName>
    </recommendedName>
</protein>
<evidence type="ECO:0000259" key="7">
    <source>
        <dbReference type="PROSITE" id="PS50011"/>
    </source>
</evidence>
<name>B8BEQ5_ORYSI</name>
<proteinExistence type="predicted"/>
<evidence type="ECO:0000313" key="9">
    <source>
        <dbReference type="Proteomes" id="UP000007015"/>
    </source>
</evidence>
<evidence type="ECO:0000313" key="8">
    <source>
        <dbReference type="EMBL" id="EEC84414.1"/>
    </source>
</evidence>
<dbReference type="InterPro" id="IPR001245">
    <property type="entry name" value="Ser-Thr/Tyr_kinase_cat_dom"/>
</dbReference>
<dbReference type="PROSITE" id="PS00108">
    <property type="entry name" value="PROTEIN_KINASE_ST"/>
    <property type="match status" value="1"/>
</dbReference>
<dbReference type="AlphaFoldDB" id="B8BEQ5"/>
<feature type="region of interest" description="Disordered" evidence="6">
    <location>
        <begin position="333"/>
        <end position="356"/>
    </location>
</feature>
<dbReference type="Gene3D" id="3.30.200.20">
    <property type="entry name" value="Phosphorylase Kinase, domain 1"/>
    <property type="match status" value="1"/>
</dbReference>
<feature type="compositionally biased region" description="Low complexity" evidence="6">
    <location>
        <begin position="335"/>
        <end position="349"/>
    </location>
</feature>
<dbReference type="SUPFAM" id="SSF56112">
    <property type="entry name" value="Protein kinase-like (PK-like)"/>
    <property type="match status" value="1"/>
</dbReference>
<dbReference type="PROSITE" id="PS50011">
    <property type="entry name" value="PROTEIN_KINASE_DOM"/>
    <property type="match status" value="1"/>
</dbReference>
<keyword evidence="4" id="KW-0808">Transferase</keyword>
<dbReference type="Gramene" id="BGIOSGA030570-TA">
    <property type="protein sequence ID" value="BGIOSGA030570-PA"/>
    <property type="gene ID" value="BGIOSGA030570"/>
</dbReference>
<dbReference type="Pfam" id="PF07714">
    <property type="entry name" value="PK_Tyr_Ser-Thr"/>
    <property type="match status" value="1"/>
</dbReference>
<dbReference type="Gene3D" id="1.10.510.10">
    <property type="entry name" value="Transferase(Phosphotransferase) domain 1"/>
    <property type="match status" value="1"/>
</dbReference>
<dbReference type="InterPro" id="IPR008271">
    <property type="entry name" value="Ser/Thr_kinase_AS"/>
</dbReference>
<keyword evidence="9" id="KW-1185">Reference proteome</keyword>
<evidence type="ECO:0000256" key="2">
    <source>
        <dbReference type="ARBA" id="ARBA00022527"/>
    </source>
</evidence>